<evidence type="ECO:0000256" key="2">
    <source>
        <dbReference type="ARBA" id="ARBA00023125"/>
    </source>
</evidence>
<dbReference type="Pfam" id="PF00440">
    <property type="entry name" value="TetR_N"/>
    <property type="match status" value="1"/>
</dbReference>
<keyword evidence="3" id="KW-0804">Transcription</keyword>
<dbReference type="InterPro" id="IPR001647">
    <property type="entry name" value="HTH_TetR"/>
</dbReference>
<name>A0A330H7E6_9HYPH</name>
<gene>
    <name evidence="6" type="ORF">DPM33_31890</name>
</gene>
<dbReference type="GO" id="GO:0003700">
    <property type="term" value="F:DNA-binding transcription factor activity"/>
    <property type="evidence" value="ECO:0007669"/>
    <property type="project" value="TreeGrafter"/>
</dbReference>
<dbReference type="AlphaFoldDB" id="A0A330H7E6"/>
<organism evidence="6 7">
    <name type="scientific">Mesorhizobium hawassense</name>
    <dbReference type="NCBI Taxonomy" id="1209954"/>
    <lineage>
        <taxon>Bacteria</taxon>
        <taxon>Pseudomonadati</taxon>
        <taxon>Pseudomonadota</taxon>
        <taxon>Alphaproteobacteria</taxon>
        <taxon>Hyphomicrobiales</taxon>
        <taxon>Phyllobacteriaceae</taxon>
        <taxon>Mesorhizobium</taxon>
    </lineage>
</organism>
<evidence type="ECO:0000256" key="4">
    <source>
        <dbReference type="PROSITE-ProRule" id="PRU00335"/>
    </source>
</evidence>
<protein>
    <submittedName>
        <fullName evidence="6">TetR family transcriptional regulator</fullName>
    </submittedName>
</protein>
<dbReference type="RefSeq" id="WP_112101324.1">
    <property type="nucleotide sequence ID" value="NZ_QMBP01000024.1"/>
</dbReference>
<dbReference type="GO" id="GO:0000976">
    <property type="term" value="F:transcription cis-regulatory region binding"/>
    <property type="evidence" value="ECO:0007669"/>
    <property type="project" value="TreeGrafter"/>
</dbReference>
<evidence type="ECO:0000313" key="7">
    <source>
        <dbReference type="Proteomes" id="UP000251558"/>
    </source>
</evidence>
<dbReference type="Proteomes" id="UP000251558">
    <property type="component" value="Unassembled WGS sequence"/>
</dbReference>
<dbReference type="EMBL" id="QMBP01000024">
    <property type="protein sequence ID" value="RAZ84375.1"/>
    <property type="molecule type" value="Genomic_DNA"/>
</dbReference>
<accession>A0A330H7E6</accession>
<dbReference type="PROSITE" id="PS50977">
    <property type="entry name" value="HTH_TETR_2"/>
    <property type="match status" value="1"/>
</dbReference>
<dbReference type="SUPFAM" id="SSF46689">
    <property type="entry name" value="Homeodomain-like"/>
    <property type="match status" value="1"/>
</dbReference>
<reference evidence="6 7" key="2">
    <citation type="submission" date="2018-07" db="EMBL/GenBank/DDBJ databases">
        <title>Diversity of Mesorhizobium strains in Brazil.</title>
        <authorList>
            <person name="Helene L.C.F."/>
            <person name="Dall'Agnol R."/>
            <person name="Delamuta J.R.M."/>
            <person name="Hungria M."/>
        </authorList>
    </citation>
    <scope>NUCLEOTIDE SEQUENCE [LARGE SCALE GENOMIC DNA]</scope>
    <source>
        <strain evidence="6 7">AC99b</strain>
    </source>
</reference>
<dbReference type="InterPro" id="IPR009057">
    <property type="entry name" value="Homeodomain-like_sf"/>
</dbReference>
<sequence length="212" mass="23266">MSEPSDRRSRKRLATSKAISDAATRLFMERGFDHVTVDEIAEAADVGRMTVFNHFPRKEDMFFDRDEEGREMLRAAVGQRDPNVAPLQALCLLAHRLVAERSPVVEFSARSERLVPTVAGSETLKARARAIRDELADLVAAALAEAVGRDSADPDARLAASLLLATWTVAFLEAHRTFRETRSREKANDAFLALVDKGTAGLKAAMAGTPYV</sequence>
<dbReference type="OrthoDB" id="2356263at2"/>
<feature type="DNA-binding region" description="H-T-H motif" evidence="4">
    <location>
        <begin position="36"/>
        <end position="55"/>
    </location>
</feature>
<evidence type="ECO:0000313" key="6">
    <source>
        <dbReference type="EMBL" id="RAZ84375.1"/>
    </source>
</evidence>
<dbReference type="Gene3D" id="1.10.357.10">
    <property type="entry name" value="Tetracycline Repressor, domain 2"/>
    <property type="match status" value="1"/>
</dbReference>
<dbReference type="InterPro" id="IPR050109">
    <property type="entry name" value="HTH-type_TetR-like_transc_reg"/>
</dbReference>
<dbReference type="PANTHER" id="PTHR30055">
    <property type="entry name" value="HTH-TYPE TRANSCRIPTIONAL REGULATOR RUTR"/>
    <property type="match status" value="1"/>
</dbReference>
<evidence type="ECO:0000256" key="1">
    <source>
        <dbReference type="ARBA" id="ARBA00023015"/>
    </source>
</evidence>
<dbReference type="PANTHER" id="PTHR30055:SF234">
    <property type="entry name" value="HTH-TYPE TRANSCRIPTIONAL REGULATOR BETI"/>
    <property type="match status" value="1"/>
</dbReference>
<evidence type="ECO:0000256" key="3">
    <source>
        <dbReference type="ARBA" id="ARBA00023163"/>
    </source>
</evidence>
<reference evidence="7" key="1">
    <citation type="submission" date="2018-06" db="EMBL/GenBank/DDBJ databases">
        <authorList>
            <person name="Helene L.C."/>
            <person name="Dall'Agnol R."/>
            <person name="Delamuta J.R."/>
            <person name="Hungria M."/>
        </authorList>
    </citation>
    <scope>NUCLEOTIDE SEQUENCE [LARGE SCALE GENOMIC DNA]</scope>
    <source>
        <strain evidence="7">AC99b</strain>
    </source>
</reference>
<keyword evidence="7" id="KW-1185">Reference proteome</keyword>
<dbReference type="PRINTS" id="PR00455">
    <property type="entry name" value="HTHTETR"/>
</dbReference>
<keyword evidence="1" id="KW-0805">Transcription regulation</keyword>
<dbReference type="Gene3D" id="1.10.10.60">
    <property type="entry name" value="Homeodomain-like"/>
    <property type="match status" value="1"/>
</dbReference>
<evidence type="ECO:0000259" key="5">
    <source>
        <dbReference type="PROSITE" id="PS50977"/>
    </source>
</evidence>
<comment type="caution">
    <text evidence="6">The sequence shown here is derived from an EMBL/GenBank/DDBJ whole genome shotgun (WGS) entry which is preliminary data.</text>
</comment>
<proteinExistence type="predicted"/>
<feature type="domain" description="HTH tetR-type" evidence="5">
    <location>
        <begin position="13"/>
        <end position="73"/>
    </location>
</feature>
<keyword evidence="2 4" id="KW-0238">DNA-binding</keyword>